<dbReference type="InterPro" id="IPR050176">
    <property type="entry name" value="LTTR"/>
</dbReference>
<feature type="region of interest" description="Disordered" evidence="5">
    <location>
        <begin position="23"/>
        <end position="50"/>
    </location>
</feature>
<comment type="similarity">
    <text evidence="1">Belongs to the LysR transcriptional regulatory family.</text>
</comment>
<dbReference type="PANTHER" id="PTHR30579">
    <property type="entry name" value="TRANSCRIPTIONAL REGULATOR"/>
    <property type="match status" value="1"/>
</dbReference>
<keyword evidence="3" id="KW-0238">DNA-binding</keyword>
<dbReference type="Pfam" id="PF00126">
    <property type="entry name" value="HTH_1"/>
    <property type="match status" value="1"/>
</dbReference>
<evidence type="ECO:0000313" key="7">
    <source>
        <dbReference type="EMBL" id="MXN17788.1"/>
    </source>
</evidence>
<dbReference type="GO" id="GO:0003677">
    <property type="term" value="F:DNA binding"/>
    <property type="evidence" value="ECO:0007669"/>
    <property type="project" value="UniProtKB-KW"/>
</dbReference>
<keyword evidence="2" id="KW-0805">Transcription regulation</keyword>
<evidence type="ECO:0000256" key="5">
    <source>
        <dbReference type="SAM" id="MobiDB-lite"/>
    </source>
</evidence>
<dbReference type="SUPFAM" id="SSF46785">
    <property type="entry name" value="Winged helix' DNA-binding domain"/>
    <property type="match status" value="1"/>
</dbReference>
<dbReference type="InterPro" id="IPR000847">
    <property type="entry name" value="LysR_HTH_N"/>
</dbReference>
<accession>A0A6L7G2Q0</accession>
<dbReference type="GO" id="GO:0003700">
    <property type="term" value="F:DNA-binding transcription factor activity"/>
    <property type="evidence" value="ECO:0007669"/>
    <property type="project" value="InterPro"/>
</dbReference>
<dbReference type="InterPro" id="IPR036390">
    <property type="entry name" value="WH_DNA-bd_sf"/>
</dbReference>
<dbReference type="Gene3D" id="1.10.10.10">
    <property type="entry name" value="Winged helix-like DNA-binding domain superfamily/Winged helix DNA-binding domain"/>
    <property type="match status" value="1"/>
</dbReference>
<dbReference type="Proteomes" id="UP000477911">
    <property type="component" value="Unassembled WGS sequence"/>
</dbReference>
<dbReference type="AlphaFoldDB" id="A0A6L7G2Q0"/>
<feature type="domain" description="HTH lysR-type" evidence="6">
    <location>
        <begin position="123"/>
        <end position="180"/>
    </location>
</feature>
<protein>
    <submittedName>
        <fullName evidence="7">LysR family transcriptional regulator</fullName>
    </submittedName>
</protein>
<evidence type="ECO:0000259" key="6">
    <source>
        <dbReference type="PROSITE" id="PS50931"/>
    </source>
</evidence>
<dbReference type="SUPFAM" id="SSF53850">
    <property type="entry name" value="Periplasmic binding protein-like II"/>
    <property type="match status" value="1"/>
</dbReference>
<evidence type="ECO:0000256" key="4">
    <source>
        <dbReference type="ARBA" id="ARBA00023163"/>
    </source>
</evidence>
<dbReference type="CDD" id="cd05466">
    <property type="entry name" value="PBP2_LTTR_substrate"/>
    <property type="match status" value="1"/>
</dbReference>
<keyword evidence="8" id="KW-1185">Reference proteome</keyword>
<dbReference type="PROSITE" id="PS50931">
    <property type="entry name" value="HTH_LYSR"/>
    <property type="match status" value="1"/>
</dbReference>
<dbReference type="EMBL" id="WUMU01000006">
    <property type="protein sequence ID" value="MXN17788.1"/>
    <property type="molecule type" value="Genomic_DNA"/>
</dbReference>
<keyword evidence="4" id="KW-0804">Transcription</keyword>
<dbReference type="Gene3D" id="3.40.190.10">
    <property type="entry name" value="Periplasmic binding protein-like II"/>
    <property type="match status" value="2"/>
</dbReference>
<comment type="caution">
    <text evidence="7">The sequence shown here is derived from an EMBL/GenBank/DDBJ whole genome shotgun (WGS) entry which is preliminary data.</text>
</comment>
<dbReference type="PANTHER" id="PTHR30579:SF3">
    <property type="entry name" value="TRANSCRIPTIONAL REGULATORY PROTEIN"/>
    <property type="match status" value="1"/>
</dbReference>
<dbReference type="PRINTS" id="PR00039">
    <property type="entry name" value="HTHLYSR"/>
</dbReference>
<dbReference type="InterPro" id="IPR036388">
    <property type="entry name" value="WH-like_DNA-bd_sf"/>
</dbReference>
<organism evidence="7 8">
    <name type="scientific">Pseudooceanicola albus</name>
    <dbReference type="NCBI Taxonomy" id="2692189"/>
    <lineage>
        <taxon>Bacteria</taxon>
        <taxon>Pseudomonadati</taxon>
        <taxon>Pseudomonadota</taxon>
        <taxon>Alphaproteobacteria</taxon>
        <taxon>Rhodobacterales</taxon>
        <taxon>Paracoccaceae</taxon>
        <taxon>Pseudooceanicola</taxon>
    </lineage>
</organism>
<name>A0A6L7G2Q0_9RHOB</name>
<evidence type="ECO:0000256" key="1">
    <source>
        <dbReference type="ARBA" id="ARBA00009437"/>
    </source>
</evidence>
<reference evidence="7 8" key="1">
    <citation type="submission" date="2019-12" db="EMBL/GenBank/DDBJ databases">
        <authorList>
            <person name="Li M."/>
        </authorList>
    </citation>
    <scope>NUCLEOTIDE SEQUENCE [LARGE SCALE GENOMIC DNA]</scope>
    <source>
        <strain evidence="7 8">GBMRC 2024</strain>
    </source>
</reference>
<dbReference type="Pfam" id="PF03466">
    <property type="entry name" value="LysR_substrate"/>
    <property type="match status" value="1"/>
</dbReference>
<gene>
    <name evidence="7" type="ORF">GR170_08080</name>
</gene>
<evidence type="ECO:0000256" key="2">
    <source>
        <dbReference type="ARBA" id="ARBA00023015"/>
    </source>
</evidence>
<sequence length="417" mass="46622">MRNATTGAIRCVAWRITRPTWQPSTARRGGRFRPGACKAPGAWRRQSGWRGATGWPGRWRPWAWRGADPTGKARGAGRCCPHRKARPAFRMSQGALVAYHPSQFQRPGPHHRSGSPQRSFPMFEFRDIEIIQSVVRHGGFRGASEALGLAQSAVSRRIRHLEDRLRITIFERAGRGVRLSASGRRLFEEGEILIAQRDRIIGELTSNIYAGTVRLGVAETMAQKFLPRMLTRIRQAHPHLRFEVVIDTSDRMADALVQDELDVVIHLRDQAPPGATVTPLMSVDLGWYIHPDHFRLDHVLSRAELAKFPIVSFSKPTMPHRRVVEMLSVQLEQPVLVHGSASLATMMDLVAQGFGVGTLPRMLVASSPHLGLVELEADVEASLPDLEFAICYMSDKNSKFGREVTRFAIGTALEMML</sequence>
<evidence type="ECO:0000256" key="3">
    <source>
        <dbReference type="ARBA" id="ARBA00023125"/>
    </source>
</evidence>
<proteinExistence type="inferred from homology"/>
<evidence type="ECO:0000313" key="8">
    <source>
        <dbReference type="Proteomes" id="UP000477911"/>
    </source>
</evidence>
<dbReference type="InterPro" id="IPR005119">
    <property type="entry name" value="LysR_subst-bd"/>
</dbReference>